<dbReference type="Pfam" id="PF00092">
    <property type="entry name" value="VWA"/>
    <property type="match status" value="1"/>
</dbReference>
<dbReference type="InterPro" id="IPR002035">
    <property type="entry name" value="VWF_A"/>
</dbReference>
<dbReference type="InterPro" id="IPR022156">
    <property type="entry name" value="Uncharacterised_YfbK_N"/>
</dbReference>
<evidence type="ECO:0000256" key="1">
    <source>
        <dbReference type="SAM" id="SignalP"/>
    </source>
</evidence>
<evidence type="ECO:0000313" key="4">
    <source>
        <dbReference type="Proteomes" id="UP000886852"/>
    </source>
</evidence>
<evidence type="ECO:0000259" key="2">
    <source>
        <dbReference type="PROSITE" id="PS50234"/>
    </source>
</evidence>
<dbReference type="SMART" id="SM00327">
    <property type="entry name" value="VWA"/>
    <property type="match status" value="1"/>
</dbReference>
<dbReference type="PROSITE" id="PS50234">
    <property type="entry name" value="VWFA"/>
    <property type="match status" value="1"/>
</dbReference>
<dbReference type="PROSITE" id="PS51257">
    <property type="entry name" value="PROKAR_LIPOPROTEIN"/>
    <property type="match status" value="1"/>
</dbReference>
<keyword evidence="1" id="KW-0732">Signal</keyword>
<feature type="domain" description="VWFA" evidence="2">
    <location>
        <begin position="154"/>
        <end position="328"/>
    </location>
</feature>
<dbReference type="Pfam" id="PF12450">
    <property type="entry name" value="vWF_A"/>
    <property type="match status" value="1"/>
</dbReference>
<dbReference type="InterPro" id="IPR021908">
    <property type="entry name" value="YfbK_C"/>
</dbReference>
<dbReference type="InterPro" id="IPR051173">
    <property type="entry name" value="Ca_channel_alpha-2/delta"/>
</dbReference>
<dbReference type="EMBL" id="DVOC01000093">
    <property type="protein sequence ID" value="HIU91384.1"/>
    <property type="molecule type" value="Genomic_DNA"/>
</dbReference>
<accession>A0A9D1MY86</accession>
<reference evidence="3" key="2">
    <citation type="journal article" date="2021" name="PeerJ">
        <title>Extensive microbial diversity within the chicken gut microbiome revealed by metagenomics and culture.</title>
        <authorList>
            <person name="Gilroy R."/>
            <person name="Ravi A."/>
            <person name="Getino M."/>
            <person name="Pursley I."/>
            <person name="Horton D.L."/>
            <person name="Alikhan N.F."/>
            <person name="Baker D."/>
            <person name="Gharbi K."/>
            <person name="Hall N."/>
            <person name="Watson M."/>
            <person name="Adriaenssens E.M."/>
            <person name="Foster-Nyarko E."/>
            <person name="Jarju S."/>
            <person name="Secka A."/>
            <person name="Antonio M."/>
            <person name="Oren A."/>
            <person name="Chaudhuri R.R."/>
            <person name="La Ragione R."/>
            <person name="Hildebrand F."/>
            <person name="Pallen M.J."/>
        </authorList>
    </citation>
    <scope>NUCLEOTIDE SEQUENCE</scope>
    <source>
        <strain evidence="3">ChiHjej12B11-7776</strain>
    </source>
</reference>
<dbReference type="PANTHER" id="PTHR10166">
    <property type="entry name" value="VOLTAGE-DEPENDENT CALCIUM CHANNEL SUBUNIT ALPHA-2/DELTA-RELATED"/>
    <property type="match status" value="1"/>
</dbReference>
<dbReference type="PANTHER" id="PTHR10166:SF37">
    <property type="entry name" value="STOLID, ISOFORM H"/>
    <property type="match status" value="1"/>
</dbReference>
<dbReference type="Proteomes" id="UP000886852">
    <property type="component" value="Unassembled WGS sequence"/>
</dbReference>
<sequence>MKRIFAIVLVLALALAALAACSPEGPGVDGEVGMVRPGEDSSSQDYPNYQYGDIIENDFVSAAEEQSSYFSLDRNTASYSLMRRQIEEGLQINKNSVRIEEYVNYFSYDYARPQQGEALALSAKLFDSPWSDNKLFTIGVAAEEITFENPVTNNVVFLIDTSGSMYGDDRLGLIQQAFTMLLENLNDGDYVSIVTYAGDCRVALNGARGTEKTKIANVLQDLEAAGSTYGEGGIQLAYEQASKYFVEGGNNRVILATDGDFNVGISNKNQLKEFISQKRDSGIYLSVLGVGMFNTNDTTMKTLAENGNGNYAYLDSVSEARKVLVEELNGTFNVVAKDSKIGVTFNPDVVDSYRLIGYESKMMSQDEFEDESKDAGEIGSGHTVTAVYEVKLKQNADGEVAKAEVRYKDPATEQSKSISVTCTTADYTQTPDEDSVFIGCVVEYGLLLRQSEYKGQASFGSVISRLQTLNCVANDQFRAEFLELVQKAAKLYE</sequence>
<feature type="chain" id="PRO_5039390967" evidence="1">
    <location>
        <begin position="20"/>
        <end position="493"/>
    </location>
</feature>
<reference evidence="3" key="1">
    <citation type="submission" date="2020-10" db="EMBL/GenBank/DDBJ databases">
        <authorList>
            <person name="Gilroy R."/>
        </authorList>
    </citation>
    <scope>NUCLEOTIDE SEQUENCE</scope>
    <source>
        <strain evidence="3">ChiHjej12B11-7776</strain>
    </source>
</reference>
<organism evidence="3 4">
    <name type="scientific">Candidatus Fimimonas merdipullorum</name>
    <dbReference type="NCBI Taxonomy" id="2840822"/>
    <lineage>
        <taxon>Bacteria</taxon>
        <taxon>Pseudomonadati</taxon>
        <taxon>Myxococcota</taxon>
        <taxon>Myxococcia</taxon>
        <taxon>Myxococcales</taxon>
        <taxon>Cystobacterineae</taxon>
        <taxon>Myxococcaceae</taxon>
        <taxon>Myxococcaceae incertae sedis</taxon>
        <taxon>Candidatus Fimimonas</taxon>
    </lineage>
</organism>
<dbReference type="AlphaFoldDB" id="A0A9D1MY86"/>
<dbReference type="Gene3D" id="3.40.50.410">
    <property type="entry name" value="von Willebrand factor, type A domain"/>
    <property type="match status" value="1"/>
</dbReference>
<dbReference type="CDD" id="cd01465">
    <property type="entry name" value="vWA_subgroup"/>
    <property type="match status" value="1"/>
</dbReference>
<dbReference type="SUPFAM" id="SSF53300">
    <property type="entry name" value="vWA-like"/>
    <property type="match status" value="1"/>
</dbReference>
<comment type="caution">
    <text evidence="3">The sequence shown here is derived from an EMBL/GenBank/DDBJ whole genome shotgun (WGS) entry which is preliminary data.</text>
</comment>
<name>A0A9D1MY86_9BACT</name>
<dbReference type="Pfam" id="PF12034">
    <property type="entry name" value="YfbK_C"/>
    <property type="match status" value="1"/>
</dbReference>
<feature type="signal peptide" evidence="1">
    <location>
        <begin position="1"/>
        <end position="19"/>
    </location>
</feature>
<protein>
    <submittedName>
        <fullName evidence="3">von Willebrand factor type A domain-containing protein</fullName>
    </submittedName>
</protein>
<gene>
    <name evidence="3" type="ORF">IAC72_05190</name>
</gene>
<evidence type="ECO:0000313" key="3">
    <source>
        <dbReference type="EMBL" id="HIU91384.1"/>
    </source>
</evidence>
<proteinExistence type="predicted"/>
<dbReference type="InterPro" id="IPR036465">
    <property type="entry name" value="vWFA_dom_sf"/>
</dbReference>